<evidence type="ECO:0000259" key="2">
    <source>
        <dbReference type="Pfam" id="PF01569"/>
    </source>
</evidence>
<dbReference type="Pfam" id="PF01569">
    <property type="entry name" value="PAP2"/>
    <property type="match status" value="1"/>
</dbReference>
<dbReference type="Proteomes" id="UP000192333">
    <property type="component" value="Chromosome I"/>
</dbReference>
<feature type="transmembrane region" description="Helical" evidence="1">
    <location>
        <begin position="81"/>
        <end position="99"/>
    </location>
</feature>
<feature type="domain" description="Phosphatidic acid phosphatase type 2/haloperoxidase" evidence="2">
    <location>
        <begin position="136"/>
        <end position="203"/>
    </location>
</feature>
<keyword evidence="4" id="KW-1185">Reference proteome</keyword>
<feature type="transmembrane region" description="Helical" evidence="1">
    <location>
        <begin position="111"/>
        <end position="129"/>
    </location>
</feature>
<accession>A0A1W2HC92</accession>
<dbReference type="STRING" id="758820.SAMN00777080_5070"/>
<dbReference type="EMBL" id="LT838813">
    <property type="protein sequence ID" value="SMD46381.1"/>
    <property type="molecule type" value="Genomic_DNA"/>
</dbReference>
<dbReference type="Gene3D" id="1.20.144.10">
    <property type="entry name" value="Phosphatidic acid phosphatase type 2/haloperoxidase"/>
    <property type="match status" value="1"/>
</dbReference>
<feature type="transmembrane region" description="Helical" evidence="1">
    <location>
        <begin position="136"/>
        <end position="152"/>
    </location>
</feature>
<proteinExistence type="predicted"/>
<protein>
    <recommendedName>
        <fullName evidence="2">Phosphatidic acid phosphatase type 2/haloperoxidase domain-containing protein</fullName>
    </recommendedName>
</protein>
<dbReference type="AlphaFoldDB" id="A0A1W2HC92"/>
<feature type="transmembrane region" description="Helical" evidence="1">
    <location>
        <begin position="184"/>
        <end position="204"/>
    </location>
</feature>
<evidence type="ECO:0000256" key="1">
    <source>
        <dbReference type="SAM" id="Phobius"/>
    </source>
</evidence>
<feature type="transmembrane region" description="Helical" evidence="1">
    <location>
        <begin position="42"/>
        <end position="61"/>
    </location>
</feature>
<organism evidence="3 4">
    <name type="scientific">Aquiflexum balticum DSM 16537</name>
    <dbReference type="NCBI Taxonomy" id="758820"/>
    <lineage>
        <taxon>Bacteria</taxon>
        <taxon>Pseudomonadati</taxon>
        <taxon>Bacteroidota</taxon>
        <taxon>Cytophagia</taxon>
        <taxon>Cytophagales</taxon>
        <taxon>Cyclobacteriaceae</taxon>
        <taxon>Aquiflexum</taxon>
    </lineage>
</organism>
<keyword evidence="1" id="KW-0812">Transmembrane</keyword>
<dbReference type="InterPro" id="IPR036938">
    <property type="entry name" value="PAP2/HPO_sf"/>
</dbReference>
<dbReference type="InterPro" id="IPR000326">
    <property type="entry name" value="PAP2/HPO"/>
</dbReference>
<keyword evidence="1" id="KW-1133">Transmembrane helix</keyword>
<name>A0A1W2HC92_9BACT</name>
<evidence type="ECO:0000313" key="4">
    <source>
        <dbReference type="Proteomes" id="UP000192333"/>
    </source>
</evidence>
<keyword evidence="1" id="KW-0472">Membrane</keyword>
<sequence length="205" mass="23280">MIRRTALILSYLFQPLVVPSLIFLFLLFPVPQVTGLSLVEKSFVLLMIFLTTFIIPIFSLIAMRLTNKISSFHMESKEDRLFPFTMVTGFYIFSTYLFHTKFKLEPIFVQTLATISICLVIMTGVTFFWKISAHMTGISGFLAIISVTILKFSDYGLLYYFLGIILLTGVIASSRLYLNAHTPLEVLGGFLLGFTVCFGAFWFIL</sequence>
<reference evidence="4" key="1">
    <citation type="submission" date="2017-04" db="EMBL/GenBank/DDBJ databases">
        <authorList>
            <person name="Varghese N."/>
            <person name="Submissions S."/>
        </authorList>
    </citation>
    <scope>NUCLEOTIDE SEQUENCE [LARGE SCALE GENOMIC DNA]</scope>
    <source>
        <strain evidence="4">DSM 16537</strain>
    </source>
</reference>
<dbReference type="SUPFAM" id="SSF48317">
    <property type="entry name" value="Acid phosphatase/Vanadium-dependent haloperoxidase"/>
    <property type="match status" value="1"/>
</dbReference>
<evidence type="ECO:0000313" key="3">
    <source>
        <dbReference type="EMBL" id="SMD46381.1"/>
    </source>
</evidence>
<feature type="transmembrane region" description="Helical" evidence="1">
    <location>
        <begin position="7"/>
        <end position="30"/>
    </location>
</feature>
<gene>
    <name evidence="3" type="ORF">SAMN00777080_5070</name>
</gene>
<feature type="transmembrane region" description="Helical" evidence="1">
    <location>
        <begin position="158"/>
        <end position="177"/>
    </location>
</feature>